<evidence type="ECO:0000313" key="4">
    <source>
        <dbReference type="EMBL" id="MDI9873364.1"/>
    </source>
</evidence>
<organism evidence="4 5">
    <name type="scientific">Flectobacillus rivi</name>
    <dbReference type="NCBI Taxonomy" id="2984209"/>
    <lineage>
        <taxon>Bacteria</taxon>
        <taxon>Pseudomonadati</taxon>
        <taxon>Bacteroidota</taxon>
        <taxon>Cytophagia</taxon>
        <taxon>Cytophagales</taxon>
        <taxon>Flectobacillaceae</taxon>
        <taxon>Flectobacillus</taxon>
    </lineage>
</organism>
<dbReference type="PANTHER" id="PTHR23416">
    <property type="entry name" value="SIALIC ACID SYNTHASE-RELATED"/>
    <property type="match status" value="1"/>
</dbReference>
<sequence>MKIFKKICKFLLLIRDVNILSSLNISRISKGKLLIGKNSYINFRKTAKIDVVSGIFMFNAKWFHNEPFSSFFYLGNNAKVIVENGFRIYSGSRVYINDNALLKLGGGYINNNLNLSCFERIEIGNNVVISENVCIRDSDNHDILNISHEKTKPIIIGNHVWIGMNVTILKGVHIGDGAIIAAGAVVTSNVPEKSIVAGVPAKVITRNIEWQ</sequence>
<dbReference type="Gene3D" id="2.160.10.10">
    <property type="entry name" value="Hexapeptide repeat proteins"/>
    <property type="match status" value="1"/>
</dbReference>
<dbReference type="CDD" id="cd04647">
    <property type="entry name" value="LbH_MAT_like"/>
    <property type="match status" value="1"/>
</dbReference>
<evidence type="ECO:0000256" key="2">
    <source>
        <dbReference type="ARBA" id="ARBA00022737"/>
    </source>
</evidence>
<dbReference type="PROSITE" id="PS00101">
    <property type="entry name" value="HEXAPEP_TRANSFERASES"/>
    <property type="match status" value="1"/>
</dbReference>
<accession>A0ABT6YWX3</accession>
<comment type="caution">
    <text evidence="4">The sequence shown here is derived from an EMBL/GenBank/DDBJ whole genome shotgun (WGS) entry which is preliminary data.</text>
</comment>
<dbReference type="RefSeq" id="WP_283380525.1">
    <property type="nucleotide sequence ID" value="NZ_JASHIE010000001.1"/>
</dbReference>
<gene>
    <name evidence="4" type="ORF">QM481_02440</name>
</gene>
<keyword evidence="5" id="KW-1185">Reference proteome</keyword>
<reference evidence="4 5" key="1">
    <citation type="submission" date="2023-05" db="EMBL/GenBank/DDBJ databases">
        <title>Novel species of genus Flectobacillus isolated from stream in China.</title>
        <authorList>
            <person name="Lu H."/>
        </authorList>
    </citation>
    <scope>NUCLEOTIDE SEQUENCE [LARGE SCALE GENOMIC DNA]</scope>
    <source>
        <strain evidence="4 5">LFS242W</strain>
    </source>
</reference>
<evidence type="ECO:0000313" key="5">
    <source>
        <dbReference type="Proteomes" id="UP001225761"/>
    </source>
</evidence>
<dbReference type="SUPFAM" id="SSF51161">
    <property type="entry name" value="Trimeric LpxA-like enzymes"/>
    <property type="match status" value="1"/>
</dbReference>
<name>A0ABT6YWX3_9BACT</name>
<evidence type="ECO:0000256" key="1">
    <source>
        <dbReference type="ARBA" id="ARBA00022679"/>
    </source>
</evidence>
<dbReference type="Proteomes" id="UP001225761">
    <property type="component" value="Unassembled WGS sequence"/>
</dbReference>
<proteinExistence type="predicted"/>
<dbReference type="GO" id="GO:0016746">
    <property type="term" value="F:acyltransferase activity"/>
    <property type="evidence" value="ECO:0007669"/>
    <property type="project" value="UniProtKB-KW"/>
</dbReference>
<dbReference type="InterPro" id="IPR011004">
    <property type="entry name" value="Trimer_LpxA-like_sf"/>
</dbReference>
<evidence type="ECO:0000256" key="3">
    <source>
        <dbReference type="ARBA" id="ARBA00023315"/>
    </source>
</evidence>
<keyword evidence="3 4" id="KW-0012">Acyltransferase</keyword>
<dbReference type="Pfam" id="PF00132">
    <property type="entry name" value="Hexapep"/>
    <property type="match status" value="1"/>
</dbReference>
<dbReference type="PANTHER" id="PTHR23416:SF78">
    <property type="entry name" value="LIPOPOLYSACCHARIDE BIOSYNTHESIS O-ACETYL TRANSFERASE WBBJ-RELATED"/>
    <property type="match status" value="1"/>
</dbReference>
<keyword evidence="1 4" id="KW-0808">Transferase</keyword>
<dbReference type="InterPro" id="IPR018357">
    <property type="entry name" value="Hexapep_transf_CS"/>
</dbReference>
<dbReference type="EC" id="2.3.1.-" evidence="4"/>
<keyword evidence="2" id="KW-0677">Repeat</keyword>
<dbReference type="InterPro" id="IPR051159">
    <property type="entry name" value="Hexapeptide_acetyltransf"/>
</dbReference>
<protein>
    <submittedName>
        <fullName evidence="4">Acyltransferase</fullName>
        <ecNumber evidence="4">2.3.1.-</ecNumber>
    </submittedName>
</protein>
<dbReference type="EMBL" id="JASHIE010000001">
    <property type="protein sequence ID" value="MDI9873364.1"/>
    <property type="molecule type" value="Genomic_DNA"/>
</dbReference>
<dbReference type="InterPro" id="IPR001451">
    <property type="entry name" value="Hexapep"/>
</dbReference>